<dbReference type="InterPro" id="IPR052975">
    <property type="entry name" value="Repressor-like_regulatory"/>
</dbReference>
<sequence length="91" mass="10143">MELAKITTRGQITIPAEIRKKLGVKDGDKVIFVEENGRIIIENAAMVALKNAQAAFAGEAERVGLKAEQDVVDMVKGVRREVWEERHARND</sequence>
<gene>
    <name evidence="3" type="ORF">AT727_11825</name>
</gene>
<dbReference type="InterPro" id="IPR007159">
    <property type="entry name" value="SpoVT-AbrB_dom"/>
</dbReference>
<dbReference type="Pfam" id="PF04014">
    <property type="entry name" value="MazE_antitoxin"/>
    <property type="match status" value="1"/>
</dbReference>
<dbReference type="SMART" id="SM00966">
    <property type="entry name" value="SpoVT_AbrB"/>
    <property type="match status" value="1"/>
</dbReference>
<dbReference type="EMBL" id="LOCK01000072">
    <property type="protein sequence ID" value="KTE89516.1"/>
    <property type="molecule type" value="Genomic_DNA"/>
</dbReference>
<evidence type="ECO:0000259" key="2">
    <source>
        <dbReference type="PROSITE" id="PS51740"/>
    </source>
</evidence>
<dbReference type="PROSITE" id="PS51740">
    <property type="entry name" value="SPOVT_ABRB"/>
    <property type="match status" value="1"/>
</dbReference>
<dbReference type="OrthoDB" id="9811597at2"/>
<feature type="domain" description="SpoVT-AbrB" evidence="2">
    <location>
        <begin position="1"/>
        <end position="46"/>
    </location>
</feature>
<protein>
    <submittedName>
        <fullName evidence="3">Regulator</fullName>
    </submittedName>
</protein>
<reference evidence="3 4" key="1">
    <citation type="submission" date="2015-12" db="EMBL/GenBank/DDBJ databases">
        <title>Draft Genome Sequence of Desulfitobacterium hafniense Strain DH, a Sulfate-reducing Bacterium Isolated from Paddy Soils.</title>
        <authorList>
            <person name="Bao P."/>
            <person name="Zhang X."/>
            <person name="Li G."/>
        </authorList>
    </citation>
    <scope>NUCLEOTIDE SEQUENCE [LARGE SCALE GENOMIC DNA]</scope>
    <source>
        <strain evidence="3 4">DH</strain>
    </source>
</reference>
<evidence type="ECO:0000256" key="1">
    <source>
        <dbReference type="PROSITE-ProRule" id="PRU01076"/>
    </source>
</evidence>
<accession>A0A0W1JD02</accession>
<dbReference type="SUPFAM" id="SSF89447">
    <property type="entry name" value="AbrB/MazE/MraZ-like"/>
    <property type="match status" value="1"/>
</dbReference>
<organism evidence="3 4">
    <name type="scientific">Desulfitobacterium hafniense</name>
    <name type="common">Desulfitobacterium frappieri</name>
    <dbReference type="NCBI Taxonomy" id="49338"/>
    <lineage>
        <taxon>Bacteria</taxon>
        <taxon>Bacillati</taxon>
        <taxon>Bacillota</taxon>
        <taxon>Clostridia</taxon>
        <taxon>Eubacteriales</taxon>
        <taxon>Desulfitobacteriaceae</taxon>
        <taxon>Desulfitobacterium</taxon>
    </lineage>
</organism>
<dbReference type="PANTHER" id="PTHR34860">
    <property type="entry name" value="REPRESSOR-LIKE PROTEIN SSO7C3"/>
    <property type="match status" value="1"/>
</dbReference>
<evidence type="ECO:0000313" key="4">
    <source>
        <dbReference type="Proteomes" id="UP000054623"/>
    </source>
</evidence>
<dbReference type="AlphaFoldDB" id="A0A0W1JD02"/>
<comment type="caution">
    <text evidence="3">The sequence shown here is derived from an EMBL/GenBank/DDBJ whole genome shotgun (WGS) entry which is preliminary data.</text>
</comment>
<dbReference type="NCBIfam" id="TIGR01439">
    <property type="entry name" value="lp_hng_hel_AbrB"/>
    <property type="match status" value="1"/>
</dbReference>
<dbReference type="PANTHER" id="PTHR34860:SF6">
    <property type="entry name" value="REPRESSOR-LIKE PROTEIN SSO7C3"/>
    <property type="match status" value="1"/>
</dbReference>
<dbReference type="Proteomes" id="UP000054623">
    <property type="component" value="Unassembled WGS sequence"/>
</dbReference>
<keyword evidence="1" id="KW-0238">DNA-binding</keyword>
<dbReference type="InterPro" id="IPR037914">
    <property type="entry name" value="SpoVT-AbrB_sf"/>
</dbReference>
<dbReference type="RefSeq" id="WP_058491924.1">
    <property type="nucleotide sequence ID" value="NZ_LOCK01000072.1"/>
</dbReference>
<evidence type="ECO:0000313" key="3">
    <source>
        <dbReference type="EMBL" id="KTE89516.1"/>
    </source>
</evidence>
<name>A0A0W1JD02_DESHA</name>
<proteinExistence type="predicted"/>
<dbReference type="Gene3D" id="2.10.260.10">
    <property type="match status" value="1"/>
</dbReference>
<dbReference type="GO" id="GO:0003677">
    <property type="term" value="F:DNA binding"/>
    <property type="evidence" value="ECO:0007669"/>
    <property type="project" value="UniProtKB-UniRule"/>
</dbReference>